<proteinExistence type="predicted"/>
<protein>
    <submittedName>
        <fullName evidence="1">Uncharacterized protein</fullName>
    </submittedName>
</protein>
<comment type="caution">
    <text evidence="1">The sequence shown here is derived from an EMBL/GenBank/DDBJ whole genome shotgun (WGS) entry which is preliminary data.</text>
</comment>
<organism evidence="1 2">
    <name type="scientific">Brachionus plicatilis</name>
    <name type="common">Marine rotifer</name>
    <name type="synonym">Brachionus muelleri</name>
    <dbReference type="NCBI Taxonomy" id="10195"/>
    <lineage>
        <taxon>Eukaryota</taxon>
        <taxon>Metazoa</taxon>
        <taxon>Spiralia</taxon>
        <taxon>Gnathifera</taxon>
        <taxon>Rotifera</taxon>
        <taxon>Eurotatoria</taxon>
        <taxon>Monogononta</taxon>
        <taxon>Pseudotrocha</taxon>
        <taxon>Ploima</taxon>
        <taxon>Brachionidae</taxon>
        <taxon>Brachionus</taxon>
    </lineage>
</organism>
<name>A0A3M7RH61_BRAPC</name>
<reference evidence="1 2" key="1">
    <citation type="journal article" date="2018" name="Sci. Rep.">
        <title>Genomic signatures of local adaptation to the degree of environmental predictability in rotifers.</title>
        <authorList>
            <person name="Franch-Gras L."/>
            <person name="Hahn C."/>
            <person name="Garcia-Roger E.M."/>
            <person name="Carmona M.J."/>
            <person name="Serra M."/>
            <person name="Gomez A."/>
        </authorList>
    </citation>
    <scope>NUCLEOTIDE SEQUENCE [LARGE SCALE GENOMIC DNA]</scope>
    <source>
        <strain evidence="1">HYR1</strain>
    </source>
</reference>
<evidence type="ECO:0000313" key="1">
    <source>
        <dbReference type="EMBL" id="RNA22780.1"/>
    </source>
</evidence>
<evidence type="ECO:0000313" key="2">
    <source>
        <dbReference type="Proteomes" id="UP000276133"/>
    </source>
</evidence>
<gene>
    <name evidence="1" type="ORF">BpHYR1_041617</name>
</gene>
<keyword evidence="2" id="KW-1185">Reference proteome</keyword>
<dbReference type="AlphaFoldDB" id="A0A3M7RH61"/>
<dbReference type="Proteomes" id="UP000276133">
    <property type="component" value="Unassembled WGS sequence"/>
</dbReference>
<sequence length="64" mass="7200">MPLNFWWLSTKISSNSKVIGVTKGMSLWLGIRLLVLGRRPKILTAKLAGQIIDGRGLHNHYLDN</sequence>
<dbReference type="EMBL" id="REGN01003402">
    <property type="protein sequence ID" value="RNA22780.1"/>
    <property type="molecule type" value="Genomic_DNA"/>
</dbReference>
<accession>A0A3M7RH61</accession>